<evidence type="ECO:0000256" key="9">
    <source>
        <dbReference type="ARBA" id="ARBA00022741"/>
    </source>
</evidence>
<dbReference type="UniPathway" id="UPA00068">
    <property type="reaction ID" value="UER00107"/>
</dbReference>
<evidence type="ECO:0000256" key="13">
    <source>
        <dbReference type="ARBA" id="ARBA00061305"/>
    </source>
</evidence>
<dbReference type="HOGENOM" id="CLU_006384_4_1_6"/>
<dbReference type="InterPro" id="IPR011242">
    <property type="entry name" value="ArgB_GNAT"/>
</dbReference>
<reference evidence="15 16" key="1">
    <citation type="submission" date="2014-09" db="EMBL/GenBank/DDBJ databases">
        <title>A draft genome sequence for Xanthomonas axonopodis pv. vasculorum NCPPB 900.</title>
        <authorList>
            <person name="Harrison J."/>
            <person name="Studholme D.J."/>
        </authorList>
    </citation>
    <scope>NUCLEOTIDE SEQUENCE [LARGE SCALE GENOMIC DNA]</scope>
    <source>
        <strain evidence="15 16">NCPPB 900</strain>
    </source>
</reference>
<dbReference type="FunFam" id="3.40.1160.10:FF:000046">
    <property type="entry name" value="N-acetylglutamate kinase / N-acetylglutamate synthase"/>
    <property type="match status" value="1"/>
</dbReference>
<dbReference type="SUPFAM" id="SSF55729">
    <property type="entry name" value="Acyl-CoA N-acyltransferases (Nat)"/>
    <property type="match status" value="1"/>
</dbReference>
<dbReference type="GeneID" id="58003290"/>
<dbReference type="GO" id="GO:0006526">
    <property type="term" value="P:L-arginine biosynthetic process"/>
    <property type="evidence" value="ECO:0007669"/>
    <property type="project" value="UniProtKB-UniRule"/>
</dbReference>
<comment type="catalytic activity">
    <reaction evidence="12 14">
        <text>N-acetyl-L-glutamate + ATP = N-acetyl-L-glutamyl 5-phosphate + ADP</text>
        <dbReference type="Rhea" id="RHEA:14629"/>
        <dbReference type="ChEBI" id="CHEBI:30616"/>
        <dbReference type="ChEBI" id="CHEBI:44337"/>
        <dbReference type="ChEBI" id="CHEBI:57936"/>
        <dbReference type="ChEBI" id="CHEBI:456216"/>
        <dbReference type="EC" id="2.7.2.8"/>
    </reaction>
</comment>
<dbReference type="NCBIfam" id="TIGR00761">
    <property type="entry name" value="argB"/>
    <property type="match status" value="1"/>
</dbReference>
<dbReference type="eggNOG" id="COG0548">
    <property type="taxonomic scope" value="Bacteria"/>
</dbReference>
<evidence type="ECO:0000256" key="6">
    <source>
        <dbReference type="ARBA" id="ARBA00022571"/>
    </source>
</evidence>
<dbReference type="InterPro" id="IPR041734">
    <property type="entry name" value="NAGK-fArgBP"/>
</dbReference>
<keyword evidence="7 14" id="KW-0028">Amino-acid biosynthesis</keyword>
<dbReference type="Pfam" id="PF00696">
    <property type="entry name" value="AA_kinase"/>
    <property type="match status" value="1"/>
</dbReference>
<dbReference type="Gene3D" id="3.40.1160.10">
    <property type="entry name" value="Acetylglutamate kinase-like"/>
    <property type="match status" value="1"/>
</dbReference>
<dbReference type="RefSeq" id="WP_042822680.1">
    <property type="nucleotide sequence ID" value="NZ_CP053649.1"/>
</dbReference>
<dbReference type="EMBL" id="JPHD02000073">
    <property type="protein sequence ID" value="KGE52054.1"/>
    <property type="molecule type" value="Genomic_DNA"/>
</dbReference>
<sequence>MSPSAQPHKQTRQTIVRLLSSMASAKEISQYLKRFSQLDAKRFAVVKVGGAVLRDDLDALTSSLSFLQEVGLTPIVLHGAGPQLDAELSAAGIEKHTVNGLRVTSPEALAIVRKVFQASNLKLVEALQQNGARATSITGGVFEAEYLDRDTYGLVGEVKAVNLAPIEASLQAGSIPVITSLGETPSGQILNVNADFAANELVQELQPYKIIFLTGTGGLLDADGKLIDSINLSTEFDHLMQQPWINGGMRVKIEQIKDLLDRLPLESSVSITRPADLAKELFTHKGSGTLVRRGERVLRATAWDELDLPRLRSLIESSFGRTLVPEYFDTTKLLRAYVSENYRAAVILTDEGQFGAGRLTYLDKFAVLDDAQGEGLGRAVWNVMREQTPQLFWRSRHDNQVNIFYYAESDGCIKQEKWKVFWYGLENFEQIQHCVAHCATRQPTLLG</sequence>
<evidence type="ECO:0000256" key="4">
    <source>
        <dbReference type="ARBA" id="ARBA00021197"/>
    </source>
</evidence>
<dbReference type="CDD" id="cd04252">
    <property type="entry name" value="AAK_NAGK-fArgBP"/>
    <property type="match status" value="1"/>
</dbReference>
<dbReference type="NCBIfam" id="NF003387">
    <property type="entry name" value="PRK04531.1-2"/>
    <property type="match status" value="1"/>
</dbReference>
<organism evidence="15 16">
    <name type="scientific">Xanthomonas axonopodis pv. vasculorum</name>
    <dbReference type="NCBI Taxonomy" id="325777"/>
    <lineage>
        <taxon>Bacteria</taxon>
        <taxon>Pseudomonadati</taxon>
        <taxon>Pseudomonadota</taxon>
        <taxon>Gammaproteobacteria</taxon>
        <taxon>Lysobacterales</taxon>
        <taxon>Lysobacteraceae</taxon>
        <taxon>Xanthomonas</taxon>
    </lineage>
</organism>
<keyword evidence="6 14" id="KW-0055">Arginine biosynthesis</keyword>
<name>A0A098PY42_9XANT</name>
<gene>
    <name evidence="15" type="ORF">GW15_0210450</name>
</gene>
<dbReference type="GO" id="GO:0005524">
    <property type="term" value="F:ATP binding"/>
    <property type="evidence" value="ECO:0007669"/>
    <property type="project" value="UniProtKB-UniRule"/>
</dbReference>
<evidence type="ECO:0000256" key="7">
    <source>
        <dbReference type="ARBA" id="ARBA00022605"/>
    </source>
</evidence>
<evidence type="ECO:0000256" key="2">
    <source>
        <dbReference type="ARBA" id="ARBA00004828"/>
    </source>
</evidence>
<dbReference type="InterPro" id="IPR004662">
    <property type="entry name" value="AcgluKinase_fam"/>
</dbReference>
<evidence type="ECO:0000256" key="12">
    <source>
        <dbReference type="ARBA" id="ARBA00048141"/>
    </source>
</evidence>
<dbReference type="CDD" id="cd04264">
    <property type="entry name" value="DUF619-NAGS"/>
    <property type="match status" value="1"/>
</dbReference>
<dbReference type="FunFam" id="3.40.630.30:FF:000070">
    <property type="entry name" value="Acetylglutamate kinase"/>
    <property type="match status" value="1"/>
</dbReference>
<dbReference type="InterPro" id="IPR006855">
    <property type="entry name" value="Vertebrate-like_GNAT_dom"/>
</dbReference>
<comment type="similarity">
    <text evidence="13">In the N-terminal section; belongs to the acetylglutamate kinase family. ArgB subfamily.</text>
</comment>
<dbReference type="STRING" id="325777.GW15_0210450"/>
<keyword evidence="9 14" id="KW-0547">Nucleotide-binding</keyword>
<dbReference type="Proteomes" id="UP000028012">
    <property type="component" value="Unassembled WGS sequence"/>
</dbReference>
<keyword evidence="10 14" id="KW-0418">Kinase</keyword>
<keyword evidence="8 14" id="KW-0808">Transferase</keyword>
<evidence type="ECO:0000313" key="16">
    <source>
        <dbReference type="Proteomes" id="UP000028012"/>
    </source>
</evidence>
<dbReference type="EC" id="2.7.2.8" evidence="3 14"/>
<protein>
    <recommendedName>
        <fullName evidence="4 14">Acetylglutamate kinase</fullName>
        <ecNumber evidence="3 14">2.7.2.8</ecNumber>
    </recommendedName>
</protein>
<dbReference type="PANTHER" id="PTHR23342:SF0">
    <property type="entry name" value="N-ACETYLGLUTAMATE SYNTHASE, MITOCHONDRIAL"/>
    <property type="match status" value="1"/>
</dbReference>
<dbReference type="InterPro" id="IPR016181">
    <property type="entry name" value="Acyl_CoA_acyltransferase"/>
</dbReference>
<evidence type="ECO:0000256" key="14">
    <source>
        <dbReference type="PIRNR" id="PIRNR036441"/>
    </source>
</evidence>
<dbReference type="GO" id="GO:0003991">
    <property type="term" value="F:acetylglutamate kinase activity"/>
    <property type="evidence" value="ECO:0007669"/>
    <property type="project" value="UniProtKB-EC"/>
</dbReference>
<keyword evidence="11 14" id="KW-0067">ATP-binding</keyword>
<dbReference type="PIRSF" id="PIRSF036441">
    <property type="entry name" value="NAGK_DUF619"/>
    <property type="match status" value="1"/>
</dbReference>
<comment type="pathway">
    <text evidence="2">Amino-acid biosynthesis; L-arginine biosynthesis; N(2)-acetyl-L-ornithine from L-glutamate: step 2/4.</text>
</comment>
<evidence type="ECO:0000256" key="5">
    <source>
        <dbReference type="ARBA" id="ARBA00022490"/>
    </source>
</evidence>
<dbReference type="PANTHER" id="PTHR23342">
    <property type="entry name" value="N-ACETYLGLUTAMATE SYNTHASE"/>
    <property type="match status" value="1"/>
</dbReference>
<dbReference type="SUPFAM" id="SSF53633">
    <property type="entry name" value="Carbamate kinase-like"/>
    <property type="match status" value="1"/>
</dbReference>
<evidence type="ECO:0000256" key="1">
    <source>
        <dbReference type="ARBA" id="ARBA00004496"/>
    </source>
</evidence>
<evidence type="ECO:0000256" key="11">
    <source>
        <dbReference type="ARBA" id="ARBA00022840"/>
    </source>
</evidence>
<keyword evidence="5 14" id="KW-0963">Cytoplasm</keyword>
<evidence type="ECO:0000256" key="3">
    <source>
        <dbReference type="ARBA" id="ARBA00013065"/>
    </source>
</evidence>
<proteinExistence type="inferred from homology"/>
<dbReference type="GO" id="GO:0005737">
    <property type="term" value="C:cytoplasm"/>
    <property type="evidence" value="ECO:0007669"/>
    <property type="project" value="UniProtKB-SubCell"/>
</dbReference>
<evidence type="ECO:0000256" key="8">
    <source>
        <dbReference type="ARBA" id="ARBA00022679"/>
    </source>
</evidence>
<dbReference type="Pfam" id="PF04768">
    <property type="entry name" value="NAT"/>
    <property type="match status" value="1"/>
</dbReference>
<dbReference type="NCBIfam" id="NF003386">
    <property type="entry name" value="PRK04531.1-1"/>
    <property type="match status" value="1"/>
</dbReference>
<evidence type="ECO:0000313" key="15">
    <source>
        <dbReference type="EMBL" id="KGE52054.1"/>
    </source>
</evidence>
<dbReference type="AlphaFoldDB" id="A0A098PY42"/>
<dbReference type="InterPro" id="IPR001048">
    <property type="entry name" value="Asp/Glu/Uridylate_kinase"/>
</dbReference>
<dbReference type="InterPro" id="IPR036393">
    <property type="entry name" value="AceGlu_kinase-like_sf"/>
</dbReference>
<evidence type="ECO:0000256" key="10">
    <source>
        <dbReference type="ARBA" id="ARBA00022777"/>
    </source>
</evidence>
<dbReference type="GO" id="GO:0004042">
    <property type="term" value="F:L-glutamate N-acetyltransferase activity"/>
    <property type="evidence" value="ECO:0007669"/>
    <property type="project" value="TreeGrafter"/>
</dbReference>
<dbReference type="PROSITE" id="PS51731">
    <property type="entry name" value="GNAT_NAGS"/>
    <property type="match status" value="1"/>
</dbReference>
<dbReference type="Gene3D" id="3.40.630.30">
    <property type="match status" value="1"/>
</dbReference>
<comment type="subcellular location">
    <subcellularLocation>
        <location evidence="1 14">Cytoplasm</location>
    </subcellularLocation>
</comment>
<comment type="caution">
    <text evidence="15">The sequence shown here is derived from an EMBL/GenBank/DDBJ whole genome shotgun (WGS) entry which is preliminary data.</text>
</comment>
<accession>A0A098PY42</accession>